<proteinExistence type="inferred from homology"/>
<evidence type="ECO:0000256" key="1">
    <source>
        <dbReference type="ARBA" id="ARBA00001947"/>
    </source>
</evidence>
<dbReference type="GO" id="GO:0008270">
    <property type="term" value="F:zinc ion binding"/>
    <property type="evidence" value="ECO:0007669"/>
    <property type="project" value="InterPro"/>
</dbReference>
<organism evidence="7 8">
    <name type="scientific">Mycetocola miduiensis</name>
    <dbReference type="NCBI Taxonomy" id="995034"/>
    <lineage>
        <taxon>Bacteria</taxon>
        <taxon>Bacillati</taxon>
        <taxon>Actinomycetota</taxon>
        <taxon>Actinomycetes</taxon>
        <taxon>Micrococcales</taxon>
        <taxon>Microbacteriaceae</taxon>
        <taxon>Mycetocola</taxon>
    </lineage>
</organism>
<dbReference type="InterPro" id="IPR013149">
    <property type="entry name" value="ADH-like_C"/>
</dbReference>
<keyword evidence="2 5" id="KW-0479">Metal-binding</keyword>
<dbReference type="AlphaFoldDB" id="A0A1I5AIC0"/>
<dbReference type="RefSeq" id="WP_177216759.1">
    <property type="nucleotide sequence ID" value="NZ_FOVM01000003.1"/>
</dbReference>
<dbReference type="Gene3D" id="3.90.180.10">
    <property type="entry name" value="Medium-chain alcohol dehydrogenases, catalytic domain"/>
    <property type="match status" value="1"/>
</dbReference>
<evidence type="ECO:0000313" key="8">
    <source>
        <dbReference type="Proteomes" id="UP000198867"/>
    </source>
</evidence>
<comment type="cofactor">
    <cofactor evidence="1 5">
        <name>Zn(2+)</name>
        <dbReference type="ChEBI" id="CHEBI:29105"/>
    </cofactor>
</comment>
<dbReference type="PANTHER" id="PTHR43401">
    <property type="entry name" value="L-THREONINE 3-DEHYDROGENASE"/>
    <property type="match status" value="1"/>
</dbReference>
<dbReference type="InterPro" id="IPR013154">
    <property type="entry name" value="ADH-like_N"/>
</dbReference>
<dbReference type="Pfam" id="PF08240">
    <property type="entry name" value="ADH_N"/>
    <property type="match status" value="1"/>
</dbReference>
<evidence type="ECO:0000256" key="4">
    <source>
        <dbReference type="ARBA" id="ARBA00023002"/>
    </source>
</evidence>
<dbReference type="SUPFAM" id="SSF51735">
    <property type="entry name" value="NAD(P)-binding Rossmann-fold domains"/>
    <property type="match status" value="1"/>
</dbReference>
<dbReference type="Pfam" id="PF00107">
    <property type="entry name" value="ADH_zinc_N"/>
    <property type="match status" value="1"/>
</dbReference>
<dbReference type="InterPro" id="IPR036291">
    <property type="entry name" value="NAD(P)-bd_dom_sf"/>
</dbReference>
<gene>
    <name evidence="7" type="ORF">SAMN05216219_1485</name>
</gene>
<keyword evidence="4" id="KW-0560">Oxidoreductase</keyword>
<sequence>MKALRIHGKRDLRVEELPAPALAPGMVLLRGGFTGVCGTDLHLYVEPESYPADFSRAATLTGARWPQILGHEFSGEVTEIGSGVTNVKPGDRVAVFPYHHCGQCLACSAGHPTDCEHMAFEGMQGQSGGMAQCKLVDAELCFALPDEVDLALGALVEPMAVAWHGVGVADVHPGDSVLVLGGGPIGIGVYFALRAQGIETIIVSEPLAERRAALERLGIDHIVNPLVQNLQEEVFRLTGAHGVTATIDAAGAPHAFVEGMQCLAVGGRMVTIALYREPIPLTRPLLAAGRSIRSSAVYSRTDFREVIGAMRDGRITLDGDWVRFVDFADVASAIEDLHSGATMKVLVRTPALDGVPLRAEK</sequence>
<dbReference type="PANTHER" id="PTHR43401:SF2">
    <property type="entry name" value="L-THREONINE 3-DEHYDROGENASE"/>
    <property type="match status" value="1"/>
</dbReference>
<dbReference type="Gene3D" id="3.40.50.720">
    <property type="entry name" value="NAD(P)-binding Rossmann-like Domain"/>
    <property type="match status" value="1"/>
</dbReference>
<dbReference type="EMBL" id="FOVM01000003">
    <property type="protein sequence ID" value="SFN62177.1"/>
    <property type="molecule type" value="Genomic_DNA"/>
</dbReference>
<dbReference type="SMART" id="SM00829">
    <property type="entry name" value="PKS_ER"/>
    <property type="match status" value="1"/>
</dbReference>
<reference evidence="8" key="1">
    <citation type="submission" date="2016-10" db="EMBL/GenBank/DDBJ databases">
        <authorList>
            <person name="Varghese N."/>
            <person name="Submissions S."/>
        </authorList>
    </citation>
    <scope>NUCLEOTIDE SEQUENCE [LARGE SCALE GENOMIC DNA]</scope>
    <source>
        <strain evidence="8">CGMCC 1.11101</strain>
    </source>
</reference>
<dbReference type="InterPro" id="IPR011032">
    <property type="entry name" value="GroES-like_sf"/>
</dbReference>
<evidence type="ECO:0000256" key="3">
    <source>
        <dbReference type="ARBA" id="ARBA00022833"/>
    </source>
</evidence>
<keyword evidence="8" id="KW-1185">Reference proteome</keyword>
<dbReference type="SUPFAM" id="SSF50129">
    <property type="entry name" value="GroES-like"/>
    <property type="match status" value="1"/>
</dbReference>
<dbReference type="Proteomes" id="UP000198867">
    <property type="component" value="Unassembled WGS sequence"/>
</dbReference>
<accession>A0A1I5AIC0</accession>
<dbReference type="InterPro" id="IPR050129">
    <property type="entry name" value="Zn_alcohol_dh"/>
</dbReference>
<dbReference type="InterPro" id="IPR002328">
    <property type="entry name" value="ADH_Zn_CS"/>
</dbReference>
<evidence type="ECO:0000256" key="5">
    <source>
        <dbReference type="RuleBase" id="RU361277"/>
    </source>
</evidence>
<evidence type="ECO:0000259" key="6">
    <source>
        <dbReference type="SMART" id="SM00829"/>
    </source>
</evidence>
<keyword evidence="3 5" id="KW-0862">Zinc</keyword>
<name>A0A1I5AIC0_9MICO</name>
<dbReference type="STRING" id="995034.SAMN05216219_1485"/>
<comment type="similarity">
    <text evidence="5">Belongs to the zinc-containing alcohol dehydrogenase family.</text>
</comment>
<dbReference type="InterPro" id="IPR020843">
    <property type="entry name" value="ER"/>
</dbReference>
<dbReference type="PROSITE" id="PS00059">
    <property type="entry name" value="ADH_ZINC"/>
    <property type="match status" value="1"/>
</dbReference>
<feature type="domain" description="Enoyl reductase (ER)" evidence="6">
    <location>
        <begin position="8"/>
        <end position="347"/>
    </location>
</feature>
<evidence type="ECO:0000256" key="2">
    <source>
        <dbReference type="ARBA" id="ARBA00022723"/>
    </source>
</evidence>
<evidence type="ECO:0000313" key="7">
    <source>
        <dbReference type="EMBL" id="SFN62177.1"/>
    </source>
</evidence>
<dbReference type="GO" id="GO:0016491">
    <property type="term" value="F:oxidoreductase activity"/>
    <property type="evidence" value="ECO:0007669"/>
    <property type="project" value="UniProtKB-KW"/>
</dbReference>
<protein>
    <submittedName>
        <fullName evidence="7">(R,R)-butanediol dehydrogenase / meso-butanediol dehydrogenase / diacetyl reductase</fullName>
    </submittedName>
</protein>